<reference evidence="1 2" key="1">
    <citation type="submission" date="2017-08" db="EMBL/GenBank/DDBJ databases">
        <title>Mesorhizobium wenxinae sp. nov., a novel rhizobial species isolated from root nodules of chickpea (Cicer arietinum L.).</title>
        <authorList>
            <person name="Zhang J."/>
        </authorList>
    </citation>
    <scope>NUCLEOTIDE SEQUENCE [LARGE SCALE GENOMIC DNA]</scope>
    <source>
        <strain evidence="2">WYCCWR 10019</strain>
    </source>
</reference>
<dbReference type="Proteomes" id="UP000215931">
    <property type="component" value="Unassembled WGS sequence"/>
</dbReference>
<dbReference type="AlphaFoldDB" id="A0A271KGY1"/>
<protein>
    <submittedName>
        <fullName evidence="1">Uncharacterized protein</fullName>
    </submittedName>
</protein>
<comment type="caution">
    <text evidence="1">The sequence shown here is derived from an EMBL/GenBank/DDBJ whole genome shotgun (WGS) entry which is preliminary data.</text>
</comment>
<name>A0A271KGY1_9HYPH</name>
<keyword evidence="2" id="KW-1185">Reference proteome</keyword>
<proteinExistence type="predicted"/>
<sequence length="87" mass="9642">MAWSSRFAAAARPRYQRHANVRILVCFQGFSKGSFSADQLPSMGEQGFLACESRKEFLSRFPRTCGRDAEKAIVDVVISIPKASGRS</sequence>
<accession>A0A271KGY1</accession>
<evidence type="ECO:0000313" key="1">
    <source>
        <dbReference type="EMBL" id="PAP95091.1"/>
    </source>
</evidence>
<evidence type="ECO:0000313" key="2">
    <source>
        <dbReference type="Proteomes" id="UP000215931"/>
    </source>
</evidence>
<gene>
    <name evidence="1" type="ORF">CIT31_13490</name>
</gene>
<organism evidence="1 2">
    <name type="scientific">Mesorhizobium wenxiniae</name>
    <dbReference type="NCBI Taxonomy" id="2014805"/>
    <lineage>
        <taxon>Bacteria</taxon>
        <taxon>Pseudomonadati</taxon>
        <taxon>Pseudomonadota</taxon>
        <taxon>Alphaproteobacteria</taxon>
        <taxon>Hyphomicrobiales</taxon>
        <taxon>Phyllobacteriaceae</taxon>
        <taxon>Mesorhizobium</taxon>
    </lineage>
</organism>
<dbReference type="EMBL" id="NPKH01000020">
    <property type="protein sequence ID" value="PAP95091.1"/>
    <property type="molecule type" value="Genomic_DNA"/>
</dbReference>